<organism evidence="3 4">
    <name type="scientific">Candolleomyces aberdarensis</name>
    <dbReference type="NCBI Taxonomy" id="2316362"/>
    <lineage>
        <taxon>Eukaryota</taxon>
        <taxon>Fungi</taxon>
        <taxon>Dikarya</taxon>
        <taxon>Basidiomycota</taxon>
        <taxon>Agaricomycotina</taxon>
        <taxon>Agaricomycetes</taxon>
        <taxon>Agaricomycetidae</taxon>
        <taxon>Agaricales</taxon>
        <taxon>Agaricineae</taxon>
        <taxon>Psathyrellaceae</taxon>
        <taxon>Candolleomyces</taxon>
    </lineage>
</organism>
<evidence type="ECO:0000256" key="2">
    <source>
        <dbReference type="SAM" id="MobiDB-lite"/>
    </source>
</evidence>
<comment type="caution">
    <text evidence="3">The sequence shown here is derived from an EMBL/GenBank/DDBJ whole genome shotgun (WGS) entry which is preliminary data.</text>
</comment>
<protein>
    <submittedName>
        <fullName evidence="3">Uncharacterized protein</fullName>
    </submittedName>
</protein>
<dbReference type="Proteomes" id="UP000290288">
    <property type="component" value="Unassembled WGS sequence"/>
</dbReference>
<keyword evidence="4" id="KW-1185">Reference proteome</keyword>
<evidence type="ECO:0000313" key="3">
    <source>
        <dbReference type="EMBL" id="RXW16547.1"/>
    </source>
</evidence>
<gene>
    <name evidence="3" type="ORF">EST38_g9306</name>
</gene>
<evidence type="ECO:0000256" key="1">
    <source>
        <dbReference type="SAM" id="Coils"/>
    </source>
</evidence>
<feature type="coiled-coil region" evidence="1">
    <location>
        <begin position="229"/>
        <end position="281"/>
    </location>
</feature>
<evidence type="ECO:0000313" key="4">
    <source>
        <dbReference type="Proteomes" id="UP000290288"/>
    </source>
</evidence>
<feature type="region of interest" description="Disordered" evidence="2">
    <location>
        <begin position="64"/>
        <end position="112"/>
    </location>
</feature>
<dbReference type="EMBL" id="SDEE01000426">
    <property type="protein sequence ID" value="RXW16547.1"/>
    <property type="molecule type" value="Genomic_DNA"/>
</dbReference>
<name>A0A4Q2DAB3_9AGAR</name>
<keyword evidence="1" id="KW-0175">Coiled coil</keyword>
<proteinExistence type="predicted"/>
<sequence>MFHHQFVPGAQGTGGTPPYTGQGLLPAVDGAPQNLLAGNLAGLPIPAQHPSTLPLDPALAAQSGGQAGLAVTPPTGLSSSAAEVEDEDSDDYESEAETTTNQSRTQPRKKRVYASNRNPVYGFIEGVGRGNRILKMARRRALKSVYTDQSKSSANWRRLTRDLITRAEDISNRTASWLYIAIHNPSAGQPFTHFASRRLRMEAPEDVQKIHQQVASLMTVLKRADRAQNIQYKKEKEQTLQKIQEANEKVDKAIEQAQRAQSEAEQLREELEARNQLLREIYGTAYAATQQ</sequence>
<reference evidence="3 4" key="1">
    <citation type="submission" date="2019-01" db="EMBL/GenBank/DDBJ databases">
        <title>Draft genome sequence of Psathyrella aberdarensis IHI B618.</title>
        <authorList>
            <person name="Buettner E."/>
            <person name="Kellner H."/>
        </authorList>
    </citation>
    <scope>NUCLEOTIDE SEQUENCE [LARGE SCALE GENOMIC DNA]</scope>
    <source>
        <strain evidence="3 4">IHI B618</strain>
    </source>
</reference>
<feature type="compositionally biased region" description="Acidic residues" evidence="2">
    <location>
        <begin position="83"/>
        <end position="96"/>
    </location>
</feature>
<dbReference type="OrthoDB" id="3060861at2759"/>
<feature type="region of interest" description="Disordered" evidence="2">
    <location>
        <begin position="1"/>
        <end position="26"/>
    </location>
</feature>
<dbReference type="AlphaFoldDB" id="A0A4Q2DAB3"/>
<accession>A0A4Q2DAB3</accession>